<dbReference type="HOGENOM" id="CLU_2222980_0_0_1"/>
<evidence type="ECO:0000313" key="3">
    <source>
        <dbReference type="Proteomes" id="UP000054466"/>
    </source>
</evidence>
<reference evidence="2 3" key="1">
    <citation type="submission" date="2015-01" db="EMBL/GenBank/DDBJ databases">
        <title>The Genome Sequence of Cladophialophora immunda CBS83496.</title>
        <authorList>
            <consortium name="The Broad Institute Genomics Platform"/>
            <person name="Cuomo C."/>
            <person name="de Hoog S."/>
            <person name="Gorbushina A."/>
            <person name="Stielow B."/>
            <person name="Teixiera M."/>
            <person name="Abouelleil A."/>
            <person name="Chapman S.B."/>
            <person name="Priest M."/>
            <person name="Young S.K."/>
            <person name="Wortman J."/>
            <person name="Nusbaum C."/>
            <person name="Birren B."/>
        </authorList>
    </citation>
    <scope>NUCLEOTIDE SEQUENCE [LARGE SCALE GENOMIC DNA]</scope>
    <source>
        <strain evidence="2 3">CBS 83496</strain>
    </source>
</reference>
<feature type="compositionally biased region" description="Low complexity" evidence="1">
    <location>
        <begin position="1"/>
        <end position="20"/>
    </location>
</feature>
<organism evidence="2 3">
    <name type="scientific">Cladophialophora immunda</name>
    <dbReference type="NCBI Taxonomy" id="569365"/>
    <lineage>
        <taxon>Eukaryota</taxon>
        <taxon>Fungi</taxon>
        <taxon>Dikarya</taxon>
        <taxon>Ascomycota</taxon>
        <taxon>Pezizomycotina</taxon>
        <taxon>Eurotiomycetes</taxon>
        <taxon>Chaetothyriomycetidae</taxon>
        <taxon>Chaetothyriales</taxon>
        <taxon>Herpotrichiellaceae</taxon>
        <taxon>Cladophialophora</taxon>
    </lineage>
</organism>
<sequence length="124" mass="14045">MNPISSESSSAPRRSMSDSSLPAPLQDLVDKAEKERDLYEDPWSRIPGPQASKQVNQPEKPSKEQGSKRSILKKPRLPASLQRLIDKAEVDREVYEDSWSRIPRALGWGKYSKKQDTKKPVTKA</sequence>
<dbReference type="EMBL" id="KN847041">
    <property type="protein sequence ID" value="KIW32450.1"/>
    <property type="molecule type" value="Genomic_DNA"/>
</dbReference>
<accession>A0A0D2CR55</accession>
<dbReference type="VEuPathDB" id="FungiDB:PV07_03996"/>
<name>A0A0D2CR55_9EURO</name>
<dbReference type="Proteomes" id="UP000054466">
    <property type="component" value="Unassembled WGS sequence"/>
</dbReference>
<keyword evidence="3" id="KW-1185">Reference proteome</keyword>
<feature type="region of interest" description="Disordered" evidence="1">
    <location>
        <begin position="1"/>
        <end position="78"/>
    </location>
</feature>
<dbReference type="AlphaFoldDB" id="A0A0D2CR55"/>
<feature type="compositionally biased region" description="Basic and acidic residues" evidence="1">
    <location>
        <begin position="28"/>
        <end position="43"/>
    </location>
</feature>
<dbReference type="GeneID" id="27343190"/>
<evidence type="ECO:0000313" key="2">
    <source>
        <dbReference type="EMBL" id="KIW32450.1"/>
    </source>
</evidence>
<evidence type="ECO:0000256" key="1">
    <source>
        <dbReference type="SAM" id="MobiDB-lite"/>
    </source>
</evidence>
<proteinExistence type="predicted"/>
<gene>
    <name evidence="2" type="ORF">PV07_03996</name>
</gene>
<dbReference type="OrthoDB" id="4152801at2759"/>
<protein>
    <submittedName>
        <fullName evidence="2">Uncharacterized protein</fullName>
    </submittedName>
</protein>
<dbReference type="RefSeq" id="XP_016252666.1">
    <property type="nucleotide sequence ID" value="XM_016390764.1"/>
</dbReference>